<sequence>MSKKWIGLALLAAWQLSSCASRFEPFVGITSGKNRMYAAPVEAYEYNYENLSGGSIGGGCIPRTPGIDDYDVGKKRYGGGATCGAAALRAKWTPGMTMHISWKILPYPGWQARGLNLPGMNLDHNEVNIIKQYDEYYSADIPLPPPPPSAGDDFGEVANITVHFLPCNQIFITYGTIEEGRNPVHWKLFAESQKLCTPRPSIKSMADYRKNKAKLDAIKAERAKIPQVILPRYIQRLEAEGKLPVSSQK</sequence>
<gene>
    <name evidence="2" type="ORF">BHC48_09680</name>
</gene>
<evidence type="ECO:0000313" key="2">
    <source>
        <dbReference type="EMBL" id="PIT48634.1"/>
    </source>
</evidence>
<reference evidence="2 3" key="1">
    <citation type="journal article" date="2017" name="MBio">
        <title>Type VI secretion-mediated competition in the bee gut microbiome.</title>
        <authorList>
            <person name="Steele M.I."/>
            <person name="Kwong W.K."/>
            <person name="Powell J.E."/>
            <person name="Whiteley M."/>
            <person name="Moran N.A."/>
        </authorList>
    </citation>
    <scope>NUCLEOTIDE SEQUENCE [LARGE SCALE GENOMIC DNA]</scope>
    <source>
        <strain evidence="2 3">Occ4-2</strain>
    </source>
</reference>
<proteinExistence type="predicted"/>
<dbReference type="AlphaFoldDB" id="A0A2N9XJX9"/>
<feature type="chain" id="PRO_5014621324" description="DUF3304 domain-containing protein" evidence="1">
    <location>
        <begin position="21"/>
        <end position="249"/>
    </location>
</feature>
<keyword evidence="1" id="KW-0732">Signal</keyword>
<protein>
    <recommendedName>
        <fullName evidence="4">DUF3304 domain-containing protein</fullName>
    </recommendedName>
</protein>
<evidence type="ECO:0000256" key="1">
    <source>
        <dbReference type="SAM" id="SignalP"/>
    </source>
</evidence>
<name>A0A2N9XJX9_9NEIS</name>
<comment type="caution">
    <text evidence="2">The sequence shown here is derived from an EMBL/GenBank/DDBJ whole genome shotgun (WGS) entry which is preliminary data.</text>
</comment>
<dbReference type="InterPro" id="IPR021733">
    <property type="entry name" value="DUF3304"/>
</dbReference>
<organism evidence="2 3">
    <name type="scientific">Snodgrassella alvi</name>
    <dbReference type="NCBI Taxonomy" id="1196083"/>
    <lineage>
        <taxon>Bacteria</taxon>
        <taxon>Pseudomonadati</taxon>
        <taxon>Pseudomonadota</taxon>
        <taxon>Betaproteobacteria</taxon>
        <taxon>Neisseriales</taxon>
        <taxon>Neisseriaceae</taxon>
        <taxon>Snodgrassella</taxon>
    </lineage>
</organism>
<dbReference type="Pfam" id="PF11745">
    <property type="entry name" value="DUF3304"/>
    <property type="match status" value="1"/>
</dbReference>
<evidence type="ECO:0008006" key="4">
    <source>
        <dbReference type="Google" id="ProtNLM"/>
    </source>
</evidence>
<accession>A0A2N9XJX9</accession>
<dbReference type="EMBL" id="MEIQ01000052">
    <property type="protein sequence ID" value="PIT48634.1"/>
    <property type="molecule type" value="Genomic_DNA"/>
</dbReference>
<feature type="signal peptide" evidence="1">
    <location>
        <begin position="1"/>
        <end position="20"/>
    </location>
</feature>
<evidence type="ECO:0000313" key="3">
    <source>
        <dbReference type="Proteomes" id="UP000231484"/>
    </source>
</evidence>
<dbReference type="Proteomes" id="UP000231484">
    <property type="component" value="Unassembled WGS sequence"/>
</dbReference>